<comment type="subcellular location">
    <subcellularLocation>
        <location evidence="1 8">Cell membrane</location>
        <topology evidence="1 8">Multi-pass membrane protein</topology>
    </subcellularLocation>
</comment>
<dbReference type="GO" id="GO:0005886">
    <property type="term" value="C:plasma membrane"/>
    <property type="evidence" value="ECO:0007669"/>
    <property type="project" value="UniProtKB-SubCell"/>
</dbReference>
<evidence type="ECO:0000313" key="10">
    <source>
        <dbReference type="Proteomes" id="UP001219518"/>
    </source>
</evidence>
<sequence>MYLFYIQSRREVALALQGLVRLAGRAIVFPGPGPGPLPWAPRWHRARWAVLAQTTFMLAYWVLMLILVFGYQMYPASLDMFALPSVFFVNSQFTDAALLLHTELAVLNNSLTAALEPPRPGSTAAVDLSWIRATSKDRVGEVVAKARVVHRELRHSACVLDDAFGFQSLLFVAITFVQSTLALYLVLIEGSMAITWMTGALLHLVQLCVQLTACQRIKDESTRTARVVHRALLRADLSDAAHAELEGFSAQLVSAEVSFSAWGFFSLDYCLLQSFVGTVLAYTVIMLQFRGPAPRGPPRVYGGDWANTTAAIAGDGAANASAAVNASASPTPTPGPGPTRDVGAASGVAVDGEGVRVVGAHHDQGLGHVDEAQRRLDGGLELKRLLERQVRHVGVVRLVDAPALHLGENTLGGYHNSGKPGKLREFEND</sequence>
<dbReference type="GO" id="GO:0007165">
    <property type="term" value="P:signal transduction"/>
    <property type="evidence" value="ECO:0007669"/>
    <property type="project" value="UniProtKB-KW"/>
</dbReference>
<keyword evidence="5 8" id="KW-0472">Membrane</keyword>
<keyword evidence="10" id="KW-1185">Reference proteome</keyword>
<accession>A0AAE1GTV4</accession>
<evidence type="ECO:0000256" key="8">
    <source>
        <dbReference type="RuleBase" id="RU363108"/>
    </source>
</evidence>
<proteinExistence type="inferred from homology"/>
<evidence type="ECO:0000256" key="2">
    <source>
        <dbReference type="ARBA" id="ARBA00022475"/>
    </source>
</evidence>
<feature type="transmembrane region" description="Helical" evidence="8">
    <location>
        <begin position="49"/>
        <end position="71"/>
    </location>
</feature>
<comment type="caution">
    <text evidence="9">The sequence shown here is derived from an EMBL/GenBank/DDBJ whole genome shotgun (WGS) entry which is preliminary data.</text>
</comment>
<name>A0AAE1GTV4_9NEOP</name>
<dbReference type="GO" id="GO:0007635">
    <property type="term" value="P:chemosensory behavior"/>
    <property type="evidence" value="ECO:0007669"/>
    <property type="project" value="TreeGrafter"/>
</dbReference>
<dbReference type="Pfam" id="PF08395">
    <property type="entry name" value="7tm_7"/>
    <property type="match status" value="1"/>
</dbReference>
<dbReference type="GO" id="GO:0043025">
    <property type="term" value="C:neuronal cell body"/>
    <property type="evidence" value="ECO:0007669"/>
    <property type="project" value="TreeGrafter"/>
</dbReference>
<reference evidence="9" key="2">
    <citation type="journal article" date="2023" name="BMC Genomics">
        <title>Pest status, molecular evolution, and epigenetic factors derived from the genome assembly of Frankliniella fusca, a thysanopteran phytovirus vector.</title>
        <authorList>
            <person name="Catto M.A."/>
            <person name="Labadie P.E."/>
            <person name="Jacobson A.L."/>
            <person name="Kennedy G.G."/>
            <person name="Srinivasan R."/>
            <person name="Hunt B.G."/>
        </authorList>
    </citation>
    <scope>NUCLEOTIDE SEQUENCE</scope>
    <source>
        <strain evidence="9">PL_HMW_Pooled</strain>
    </source>
</reference>
<keyword evidence="2 8" id="KW-1003">Cell membrane</keyword>
<dbReference type="EMBL" id="JAHWGI010000085">
    <property type="protein sequence ID" value="KAK3909117.1"/>
    <property type="molecule type" value="Genomic_DNA"/>
</dbReference>
<dbReference type="GO" id="GO:0008049">
    <property type="term" value="P:male courtship behavior"/>
    <property type="evidence" value="ECO:0007669"/>
    <property type="project" value="TreeGrafter"/>
</dbReference>
<evidence type="ECO:0000256" key="5">
    <source>
        <dbReference type="ARBA" id="ARBA00023136"/>
    </source>
</evidence>
<keyword evidence="6 8" id="KW-0675">Receptor</keyword>
<dbReference type="InterPro" id="IPR013604">
    <property type="entry name" value="7TM_chemorcpt"/>
</dbReference>
<gene>
    <name evidence="9" type="ORF">KUF71_003716</name>
</gene>
<dbReference type="GO" id="GO:0030424">
    <property type="term" value="C:axon"/>
    <property type="evidence" value="ECO:0007669"/>
    <property type="project" value="TreeGrafter"/>
</dbReference>
<feature type="transmembrane region" description="Helical" evidence="8">
    <location>
        <begin position="169"/>
        <end position="187"/>
    </location>
</feature>
<dbReference type="PANTHER" id="PTHR21143">
    <property type="entry name" value="INVERTEBRATE GUSTATORY RECEPTOR"/>
    <property type="match status" value="1"/>
</dbReference>
<reference evidence="9" key="1">
    <citation type="submission" date="2021-07" db="EMBL/GenBank/DDBJ databases">
        <authorList>
            <person name="Catto M.A."/>
            <person name="Jacobson A."/>
            <person name="Kennedy G."/>
            <person name="Labadie P."/>
            <person name="Hunt B.G."/>
            <person name="Srinivasan R."/>
        </authorList>
    </citation>
    <scope>NUCLEOTIDE SEQUENCE</scope>
    <source>
        <strain evidence="9">PL_HMW_Pooled</strain>
        <tissue evidence="9">Head</tissue>
    </source>
</reference>
<dbReference type="Proteomes" id="UP001219518">
    <property type="component" value="Unassembled WGS sequence"/>
</dbReference>
<comment type="similarity">
    <text evidence="8">Belongs to the insect chemoreceptor superfamily. Gustatory receptor (GR) family.</text>
</comment>
<keyword evidence="7 8" id="KW-0807">Transducer</keyword>
<evidence type="ECO:0000256" key="3">
    <source>
        <dbReference type="ARBA" id="ARBA00022692"/>
    </source>
</evidence>
<organism evidence="9 10">
    <name type="scientific">Frankliniella fusca</name>
    <dbReference type="NCBI Taxonomy" id="407009"/>
    <lineage>
        <taxon>Eukaryota</taxon>
        <taxon>Metazoa</taxon>
        <taxon>Ecdysozoa</taxon>
        <taxon>Arthropoda</taxon>
        <taxon>Hexapoda</taxon>
        <taxon>Insecta</taxon>
        <taxon>Pterygota</taxon>
        <taxon>Neoptera</taxon>
        <taxon>Paraneoptera</taxon>
        <taxon>Thysanoptera</taxon>
        <taxon>Terebrantia</taxon>
        <taxon>Thripoidea</taxon>
        <taxon>Thripidae</taxon>
        <taxon>Frankliniella</taxon>
    </lineage>
</organism>
<evidence type="ECO:0000256" key="4">
    <source>
        <dbReference type="ARBA" id="ARBA00022989"/>
    </source>
</evidence>
<dbReference type="AlphaFoldDB" id="A0AAE1GTV4"/>
<evidence type="ECO:0000256" key="6">
    <source>
        <dbReference type="ARBA" id="ARBA00023170"/>
    </source>
</evidence>
<evidence type="ECO:0000313" key="9">
    <source>
        <dbReference type="EMBL" id="KAK3909117.1"/>
    </source>
</evidence>
<keyword evidence="3 8" id="KW-0812">Transmembrane</keyword>
<evidence type="ECO:0000256" key="7">
    <source>
        <dbReference type="ARBA" id="ARBA00023224"/>
    </source>
</evidence>
<dbReference type="GO" id="GO:0050909">
    <property type="term" value="P:sensory perception of taste"/>
    <property type="evidence" value="ECO:0007669"/>
    <property type="project" value="InterPro"/>
</dbReference>
<comment type="function">
    <text evidence="8">Gustatory receptor which mediates acceptance or avoidance behavior, depending on its substrates.</text>
</comment>
<dbReference type="PANTHER" id="PTHR21143:SF133">
    <property type="entry name" value="GUSTATORY AND PHEROMONE RECEPTOR 32A-RELATED"/>
    <property type="match status" value="1"/>
</dbReference>
<dbReference type="GO" id="GO:0030425">
    <property type="term" value="C:dendrite"/>
    <property type="evidence" value="ECO:0007669"/>
    <property type="project" value="TreeGrafter"/>
</dbReference>
<comment type="caution">
    <text evidence="8">Lacks conserved residue(s) required for the propagation of feature annotation.</text>
</comment>
<evidence type="ECO:0000256" key="1">
    <source>
        <dbReference type="ARBA" id="ARBA00004651"/>
    </source>
</evidence>
<keyword evidence="4 8" id="KW-1133">Transmembrane helix</keyword>
<protein>
    <recommendedName>
        <fullName evidence="8">Gustatory receptor</fullName>
    </recommendedName>
</protein>